<dbReference type="PANTHER" id="PTHR30273">
    <property type="entry name" value="PERIPLASMIC SIGNAL SENSOR AND SIGMA FACTOR ACTIVATOR FECR-RELATED"/>
    <property type="match status" value="1"/>
</dbReference>
<dbReference type="Pfam" id="PF16220">
    <property type="entry name" value="DUF4880"/>
    <property type="match status" value="1"/>
</dbReference>
<dbReference type="InterPro" id="IPR032623">
    <property type="entry name" value="FecR_N"/>
</dbReference>
<reference evidence="3 4" key="1">
    <citation type="journal article" date="2021" name="Int. J. Syst. Evol. Microbiol.">
        <title>Steroidobacter gossypii sp. nov., isolated from soil of cotton cropping field.</title>
        <authorList>
            <person name="Huang R."/>
            <person name="Yang S."/>
            <person name="Zhen C."/>
            <person name="Liu W."/>
        </authorList>
    </citation>
    <scope>NUCLEOTIDE SEQUENCE [LARGE SCALE GENOMIC DNA]</scope>
    <source>
        <strain evidence="3 4">S1-65</strain>
    </source>
</reference>
<accession>A0ABS1X621</accession>
<evidence type="ECO:0000313" key="3">
    <source>
        <dbReference type="EMBL" id="MBM0108665.1"/>
    </source>
</evidence>
<dbReference type="RefSeq" id="WP_203170835.1">
    <property type="nucleotide sequence ID" value="NZ_JAEVLS010000009.1"/>
</dbReference>
<sequence length="334" mass="36716">MNATPPGTVTTQAIEWHQRLKQGEMDAATRARFRAWMRSPDHVKELAHICLIDASLGGIKREGRALPKNVIDFGSFAPMARPRTAPSAPHRARLKSKVAAAASVLLAVAVGSLAALLSGDSVIVTREGSWDKRLLNDGTVVYAGPRTKLRLHFDERTRAVELLRGEALFEVARQPGRPFVVSTNAGRVQALGSAFAAAEAGDQVVVTVMKGKVAVTGHHGAQPMVPLGANQQVVLSSRRVGDPVTVNAERELKWVRNWYEYDGEQVGEIIAELNQRHGTQIVVDDPQVMPLRMSSLAFRPSRPEEFVAQINRWYADYPHKAGRRRDAVLHLQRS</sequence>
<dbReference type="EMBL" id="JAEVLS010000009">
    <property type="protein sequence ID" value="MBM0108665.1"/>
    <property type="molecule type" value="Genomic_DNA"/>
</dbReference>
<comment type="caution">
    <text evidence="3">The sequence shown here is derived from an EMBL/GenBank/DDBJ whole genome shotgun (WGS) entry which is preliminary data.</text>
</comment>
<dbReference type="Proteomes" id="UP000661077">
    <property type="component" value="Unassembled WGS sequence"/>
</dbReference>
<gene>
    <name evidence="3" type="ORF">JM946_28370</name>
</gene>
<dbReference type="InterPro" id="IPR012373">
    <property type="entry name" value="Ferrdict_sens_TM"/>
</dbReference>
<dbReference type="PIRSF" id="PIRSF018266">
    <property type="entry name" value="FecR"/>
    <property type="match status" value="1"/>
</dbReference>
<evidence type="ECO:0000259" key="1">
    <source>
        <dbReference type="Pfam" id="PF04773"/>
    </source>
</evidence>
<name>A0ABS1X621_9GAMM</name>
<protein>
    <submittedName>
        <fullName evidence="3">FecR domain-containing protein</fullName>
    </submittedName>
</protein>
<proteinExistence type="predicted"/>
<keyword evidence="4" id="KW-1185">Reference proteome</keyword>
<dbReference type="InterPro" id="IPR006860">
    <property type="entry name" value="FecR"/>
</dbReference>
<dbReference type="PANTHER" id="PTHR30273:SF2">
    <property type="entry name" value="PROTEIN FECR"/>
    <property type="match status" value="1"/>
</dbReference>
<feature type="domain" description="FecR protein" evidence="1">
    <location>
        <begin position="122"/>
        <end position="213"/>
    </location>
</feature>
<dbReference type="Pfam" id="PF04773">
    <property type="entry name" value="FecR"/>
    <property type="match status" value="1"/>
</dbReference>
<feature type="domain" description="FecR N-terminal" evidence="2">
    <location>
        <begin position="12"/>
        <end position="50"/>
    </location>
</feature>
<dbReference type="Gene3D" id="2.60.120.1440">
    <property type="match status" value="1"/>
</dbReference>
<organism evidence="3 4">
    <name type="scientific">Steroidobacter gossypii</name>
    <dbReference type="NCBI Taxonomy" id="2805490"/>
    <lineage>
        <taxon>Bacteria</taxon>
        <taxon>Pseudomonadati</taxon>
        <taxon>Pseudomonadota</taxon>
        <taxon>Gammaproteobacteria</taxon>
        <taxon>Steroidobacterales</taxon>
        <taxon>Steroidobacteraceae</taxon>
        <taxon>Steroidobacter</taxon>
    </lineage>
</organism>
<evidence type="ECO:0000259" key="2">
    <source>
        <dbReference type="Pfam" id="PF16220"/>
    </source>
</evidence>
<evidence type="ECO:0000313" key="4">
    <source>
        <dbReference type="Proteomes" id="UP000661077"/>
    </source>
</evidence>